<sequence length="372" mass="40233">MEARRLKKGFTMDLAALDALVGRLPRRRIGFYPTPFHRLDNLSAAYGAGFFLKREDLAGPGTISGSKTRLAEFIIGQALEDGVTHLITQGVYLTNSGMQFAAACRAAGLTPILFLTRDEGRHGELAEYRGNLLLSKIMEVETHYLPTRGGAYWDTADEQQRIADAMAARKEELAGQGHKALIVPTGGAHPYGFVAHTLTFTEMIRQAEASGVRLDYLYHTAGTGTALPGLLAAKLVTGSPVVVRSIAICDYRPGNWINVEVVVDRVKHILKLLEVPVPADEVIRAEIDVDERFIGEDYAVPSPEGVAAIKELARSDGVFMGPVYTGKGFAGLLDHVRSGRVEPGRNVAFLHTGDTANLFEIPQVVGDVAGGR</sequence>
<protein>
    <submittedName>
        <fullName evidence="6">1-aminocyclopropane-1-carboxylate deaminase/D-cysteine desulfhydrase-like pyridoxal-dependent ACC family enzyme</fullName>
    </submittedName>
</protein>
<comment type="caution">
    <text evidence="6">The sequence shown here is derived from an EMBL/GenBank/DDBJ whole genome shotgun (WGS) entry which is preliminary data.</text>
</comment>
<feature type="domain" description="Tryptophan synthase beta chain-like PALP" evidence="5">
    <location>
        <begin position="31"/>
        <end position="353"/>
    </location>
</feature>
<dbReference type="SUPFAM" id="SSF53686">
    <property type="entry name" value="Tryptophan synthase beta subunit-like PLP-dependent enzymes"/>
    <property type="match status" value="1"/>
</dbReference>
<dbReference type="GO" id="GO:1901605">
    <property type="term" value="P:alpha-amino acid metabolic process"/>
    <property type="evidence" value="ECO:0007669"/>
    <property type="project" value="UniProtKB-ARBA"/>
</dbReference>
<dbReference type="GO" id="GO:0019148">
    <property type="term" value="F:D-cysteine desulfhydrase activity"/>
    <property type="evidence" value="ECO:0007669"/>
    <property type="project" value="TreeGrafter"/>
</dbReference>
<evidence type="ECO:0000256" key="2">
    <source>
        <dbReference type="ARBA" id="ARBA00008639"/>
    </source>
</evidence>
<evidence type="ECO:0000256" key="1">
    <source>
        <dbReference type="ARBA" id="ARBA00001933"/>
    </source>
</evidence>
<evidence type="ECO:0000259" key="5">
    <source>
        <dbReference type="Pfam" id="PF00291"/>
    </source>
</evidence>
<dbReference type="PANTHER" id="PTHR43780">
    <property type="entry name" value="1-AMINOCYCLOPROPANE-1-CARBOXYLATE DEAMINASE-RELATED"/>
    <property type="match status" value="1"/>
</dbReference>
<dbReference type="PIRSF" id="PIRSF006278">
    <property type="entry name" value="ACCD_DCysDesulf"/>
    <property type="match status" value="1"/>
</dbReference>
<keyword evidence="3 4" id="KW-0663">Pyridoxal phosphate</keyword>
<dbReference type="RefSeq" id="WP_185073930.1">
    <property type="nucleotide sequence ID" value="NZ_JACHMB010000001.1"/>
</dbReference>
<dbReference type="InterPro" id="IPR027278">
    <property type="entry name" value="ACCD_DCysDesulf"/>
</dbReference>
<reference evidence="6 7" key="1">
    <citation type="submission" date="2020-08" db="EMBL/GenBank/DDBJ databases">
        <title>Sequencing the genomes of 1000 actinobacteria strains.</title>
        <authorList>
            <person name="Klenk H.-P."/>
        </authorList>
    </citation>
    <scope>NUCLEOTIDE SEQUENCE [LARGE SCALE GENOMIC DNA]</scope>
    <source>
        <strain evidence="6 7">DSM 45507</strain>
    </source>
</reference>
<gene>
    <name evidence="6" type="ORF">HD596_007227</name>
</gene>
<dbReference type="InterPro" id="IPR001926">
    <property type="entry name" value="TrpB-like_PALP"/>
</dbReference>
<organism evidence="6 7">
    <name type="scientific">Nonomuraea jabiensis</name>
    <dbReference type="NCBI Taxonomy" id="882448"/>
    <lineage>
        <taxon>Bacteria</taxon>
        <taxon>Bacillati</taxon>
        <taxon>Actinomycetota</taxon>
        <taxon>Actinomycetes</taxon>
        <taxon>Streptosporangiales</taxon>
        <taxon>Streptosporangiaceae</taxon>
        <taxon>Nonomuraea</taxon>
    </lineage>
</organism>
<evidence type="ECO:0000313" key="7">
    <source>
        <dbReference type="Proteomes" id="UP000579153"/>
    </source>
</evidence>
<dbReference type="AlphaFoldDB" id="A0A7W9GB89"/>
<dbReference type="Pfam" id="PF00291">
    <property type="entry name" value="PALP"/>
    <property type="match status" value="1"/>
</dbReference>
<accession>A0A7W9GB89</accession>
<dbReference type="InterPro" id="IPR036052">
    <property type="entry name" value="TrpB-like_PALP_sf"/>
</dbReference>
<keyword evidence="7" id="KW-1185">Reference proteome</keyword>
<dbReference type="PANTHER" id="PTHR43780:SF2">
    <property type="entry name" value="1-AMINOCYCLOPROPANE-1-CARBOXYLATE DEAMINASE-RELATED"/>
    <property type="match status" value="1"/>
</dbReference>
<feature type="modified residue" description="N6-(pyridoxal phosphate)lysine" evidence="4">
    <location>
        <position position="67"/>
    </location>
</feature>
<name>A0A7W9GB89_9ACTN</name>
<dbReference type="Gene3D" id="3.40.50.1100">
    <property type="match status" value="2"/>
</dbReference>
<proteinExistence type="inferred from homology"/>
<dbReference type="EMBL" id="JACHMB010000001">
    <property type="protein sequence ID" value="MBB5780471.1"/>
    <property type="molecule type" value="Genomic_DNA"/>
</dbReference>
<evidence type="ECO:0000256" key="3">
    <source>
        <dbReference type="ARBA" id="ARBA00022898"/>
    </source>
</evidence>
<evidence type="ECO:0000313" key="6">
    <source>
        <dbReference type="EMBL" id="MBB5780471.1"/>
    </source>
</evidence>
<dbReference type="Proteomes" id="UP000579153">
    <property type="component" value="Unassembled WGS sequence"/>
</dbReference>
<comment type="similarity">
    <text evidence="2">Belongs to the ACC deaminase/D-cysteine desulfhydrase family.</text>
</comment>
<evidence type="ECO:0000256" key="4">
    <source>
        <dbReference type="PIRSR" id="PIRSR006278-2"/>
    </source>
</evidence>
<comment type="cofactor">
    <cofactor evidence="1">
        <name>pyridoxal 5'-phosphate</name>
        <dbReference type="ChEBI" id="CHEBI:597326"/>
    </cofactor>
</comment>